<proteinExistence type="predicted"/>
<dbReference type="RefSeq" id="WP_198112288.1">
    <property type="nucleotide sequence ID" value="NZ_JAEDAK010000012.1"/>
</dbReference>
<dbReference type="AlphaFoldDB" id="A0A931NJD4"/>
<dbReference type="PANTHER" id="PTHR35936:SF6">
    <property type="entry name" value="AMINO ACID ABC TRANSPORTER SUBSTRATE-BINDING PAAT FAMILY PROTEIN"/>
    <property type="match status" value="1"/>
</dbReference>
<dbReference type="SUPFAM" id="SSF53850">
    <property type="entry name" value="Periplasmic binding protein-like II"/>
    <property type="match status" value="1"/>
</dbReference>
<gene>
    <name evidence="1" type="ORF">I7X39_16660</name>
</gene>
<dbReference type="PANTHER" id="PTHR35936">
    <property type="entry name" value="MEMBRANE-BOUND LYTIC MUREIN TRANSGLYCOSYLASE F"/>
    <property type="match status" value="1"/>
</dbReference>
<reference evidence="1" key="1">
    <citation type="submission" date="2020-12" db="EMBL/GenBank/DDBJ databases">
        <title>The genome sequence of Inhella sp. 1Y17.</title>
        <authorList>
            <person name="Liu Y."/>
        </authorList>
    </citation>
    <scope>NUCLEOTIDE SEQUENCE</scope>
    <source>
        <strain evidence="1">1Y17</strain>
    </source>
</reference>
<protein>
    <submittedName>
        <fullName evidence="1">Transporter substrate-binding domain-containing protein</fullName>
    </submittedName>
</protein>
<sequence length="246" mass="28401">MPCPRRLFLSTLALPLLAQASEEVTLYAYHLKVPYMHHLGRHEGLYFDLAELLTLRIPGLRFRTQYLPRRRLEADLVAGRLNGLVVGVNPSWFKDKERTRYLWSPPLMRDADVVVSRHDRPVSYSGPESLVGMRMALPRGYYYFGVDELVREGRIHREDSESEETALMMLSLGRADATITTRRTLYALLALRPGLRGKFHVAAQPHDEYERHILIPQDKAHLLKPISEAVLLLARDPAWQNRLLER</sequence>
<keyword evidence="2" id="KW-1185">Reference proteome</keyword>
<comment type="caution">
    <text evidence="1">The sequence shown here is derived from an EMBL/GenBank/DDBJ whole genome shotgun (WGS) entry which is preliminary data.</text>
</comment>
<evidence type="ECO:0000313" key="1">
    <source>
        <dbReference type="EMBL" id="MBH9578525.1"/>
    </source>
</evidence>
<name>A0A931NJD4_9BURK</name>
<dbReference type="Proteomes" id="UP000613266">
    <property type="component" value="Unassembled WGS sequence"/>
</dbReference>
<organism evidence="1 2">
    <name type="scientific">Inhella proteolytica</name>
    <dbReference type="NCBI Taxonomy" id="2795029"/>
    <lineage>
        <taxon>Bacteria</taxon>
        <taxon>Pseudomonadati</taxon>
        <taxon>Pseudomonadota</taxon>
        <taxon>Betaproteobacteria</taxon>
        <taxon>Burkholderiales</taxon>
        <taxon>Sphaerotilaceae</taxon>
        <taxon>Inhella</taxon>
    </lineage>
</organism>
<dbReference type="EMBL" id="JAEDAK010000012">
    <property type="protein sequence ID" value="MBH9578525.1"/>
    <property type="molecule type" value="Genomic_DNA"/>
</dbReference>
<evidence type="ECO:0000313" key="2">
    <source>
        <dbReference type="Proteomes" id="UP000613266"/>
    </source>
</evidence>
<dbReference type="Gene3D" id="3.40.190.10">
    <property type="entry name" value="Periplasmic binding protein-like II"/>
    <property type="match status" value="2"/>
</dbReference>
<accession>A0A931NJD4</accession>